<name>A0A388L048_CHABU</name>
<dbReference type="Pfam" id="PF00571">
    <property type="entry name" value="CBS"/>
    <property type="match status" value="1"/>
</dbReference>
<feature type="repeat" description="PPR" evidence="2">
    <location>
        <begin position="260"/>
        <end position="294"/>
    </location>
</feature>
<dbReference type="Pfam" id="PF01535">
    <property type="entry name" value="PPR"/>
    <property type="match status" value="2"/>
</dbReference>
<dbReference type="Pfam" id="PF13041">
    <property type="entry name" value="PPR_2"/>
    <property type="match status" value="1"/>
</dbReference>
<feature type="repeat" description="PPR" evidence="2">
    <location>
        <begin position="191"/>
        <end position="225"/>
    </location>
</feature>
<feature type="compositionally biased region" description="Low complexity" evidence="3">
    <location>
        <begin position="60"/>
        <end position="70"/>
    </location>
</feature>
<dbReference type="AlphaFoldDB" id="A0A388L048"/>
<feature type="repeat" description="PPR" evidence="2">
    <location>
        <begin position="337"/>
        <end position="367"/>
    </location>
</feature>
<dbReference type="InterPro" id="IPR046342">
    <property type="entry name" value="CBS_dom_sf"/>
</dbReference>
<dbReference type="PANTHER" id="PTHR47581">
    <property type="entry name" value="OS09G0431600 PROTEIN"/>
    <property type="match status" value="1"/>
</dbReference>
<dbReference type="SUPFAM" id="SSF54631">
    <property type="entry name" value="CBS-domain pair"/>
    <property type="match status" value="1"/>
</dbReference>
<evidence type="ECO:0000313" key="6">
    <source>
        <dbReference type="Proteomes" id="UP000265515"/>
    </source>
</evidence>
<reference evidence="5 6" key="1">
    <citation type="journal article" date="2018" name="Cell">
        <title>The Chara Genome: Secondary Complexity and Implications for Plant Terrestrialization.</title>
        <authorList>
            <person name="Nishiyama T."/>
            <person name="Sakayama H."/>
            <person name="Vries J.D."/>
            <person name="Buschmann H."/>
            <person name="Saint-Marcoux D."/>
            <person name="Ullrich K.K."/>
            <person name="Haas F.B."/>
            <person name="Vanderstraeten L."/>
            <person name="Becker D."/>
            <person name="Lang D."/>
            <person name="Vosolsobe S."/>
            <person name="Rombauts S."/>
            <person name="Wilhelmsson P.K.I."/>
            <person name="Janitza P."/>
            <person name="Kern R."/>
            <person name="Heyl A."/>
            <person name="Rumpler F."/>
            <person name="Villalobos L.I.A.C."/>
            <person name="Clay J.M."/>
            <person name="Skokan R."/>
            <person name="Toyoda A."/>
            <person name="Suzuki Y."/>
            <person name="Kagoshima H."/>
            <person name="Schijlen E."/>
            <person name="Tajeshwar N."/>
            <person name="Catarino B."/>
            <person name="Hetherington A.J."/>
            <person name="Saltykova A."/>
            <person name="Bonnot C."/>
            <person name="Breuninger H."/>
            <person name="Symeonidi A."/>
            <person name="Radhakrishnan G.V."/>
            <person name="Van Nieuwerburgh F."/>
            <person name="Deforce D."/>
            <person name="Chang C."/>
            <person name="Karol K.G."/>
            <person name="Hedrich R."/>
            <person name="Ulvskov P."/>
            <person name="Glockner G."/>
            <person name="Delwiche C.F."/>
            <person name="Petrasek J."/>
            <person name="Van de Peer Y."/>
            <person name="Friml J."/>
            <person name="Beilby M."/>
            <person name="Dolan L."/>
            <person name="Kohara Y."/>
            <person name="Sugano S."/>
            <person name="Fujiyama A."/>
            <person name="Delaux P.-M."/>
            <person name="Quint M."/>
            <person name="TheiBen G."/>
            <person name="Hagemann M."/>
            <person name="Harholt J."/>
            <person name="Dunand C."/>
            <person name="Zachgo S."/>
            <person name="Langdale J."/>
            <person name="Maumus F."/>
            <person name="Straeten D.V.D."/>
            <person name="Gould S.B."/>
            <person name="Rensing S.A."/>
        </authorList>
    </citation>
    <scope>NUCLEOTIDE SEQUENCE [LARGE SCALE GENOMIC DNA]</scope>
    <source>
        <strain evidence="5 6">S276</strain>
    </source>
</reference>
<dbReference type="CDD" id="cd02205">
    <property type="entry name" value="CBS_pair_SF"/>
    <property type="match status" value="1"/>
</dbReference>
<dbReference type="InterPro" id="IPR000644">
    <property type="entry name" value="CBS_dom"/>
</dbReference>
<dbReference type="OrthoDB" id="185373at2759"/>
<feature type="compositionally biased region" description="Basic and acidic residues" evidence="3">
    <location>
        <begin position="74"/>
        <end position="87"/>
    </location>
</feature>
<feature type="region of interest" description="Disordered" evidence="3">
    <location>
        <begin position="692"/>
        <end position="717"/>
    </location>
</feature>
<dbReference type="NCBIfam" id="TIGR00756">
    <property type="entry name" value="PPR"/>
    <property type="match status" value="3"/>
</dbReference>
<dbReference type="InterPro" id="IPR011990">
    <property type="entry name" value="TPR-like_helical_dom_sf"/>
</dbReference>
<feature type="compositionally biased region" description="Polar residues" evidence="3">
    <location>
        <begin position="706"/>
        <end position="717"/>
    </location>
</feature>
<evidence type="ECO:0000256" key="2">
    <source>
        <dbReference type="PROSITE-ProRule" id="PRU00708"/>
    </source>
</evidence>
<organism evidence="5 6">
    <name type="scientific">Chara braunii</name>
    <name type="common">Braun's stonewort</name>
    <dbReference type="NCBI Taxonomy" id="69332"/>
    <lineage>
        <taxon>Eukaryota</taxon>
        <taxon>Viridiplantae</taxon>
        <taxon>Streptophyta</taxon>
        <taxon>Charophyceae</taxon>
        <taxon>Charales</taxon>
        <taxon>Characeae</taxon>
        <taxon>Chara</taxon>
    </lineage>
</organism>
<dbReference type="Gene3D" id="1.25.40.10">
    <property type="entry name" value="Tetratricopeptide repeat domain"/>
    <property type="match status" value="3"/>
</dbReference>
<sequence>MPARDGKSGSWEDRNTWLDFGLAICMTAATLGEDNCDRRPESFPLRPHSVRHRPSRETVASAAAATASSSHVVGDQEGKGGRVERSGGQKGAQVGKTRRGIGPWQKDSSWRFWPKGVVFKGPLLTNRIVELGKRRQLDQVFSTLEEAKQNGKELNTIVMNAALEACIQCGDVDSAIGLYEEMIGPNGCGADTVTYGTLLKGLGEAGRLDDAFELLELMEAGNAPGQPQVTDMHLRTLMNACAEAGDILRARGVLDRHQPNTMSYNMLIKGYARSDNPLEALVLRKEMRALGLPFQRLTYNSLILACVSGGDILCAFHLLKEMKVDAYLTRNGRLLPDVITYTTLLKGVGRKGSVEELKALVDEMKTAPRVILDRVAYSAIVDAFIQVGSPKEALKIMTEMEEKAKEDPQLRPRVHVFLAVMRGFAEKGDVDQVRALQARMPRDAGGRVWPEHRAEADELLAEAALVKGQAGVARKILKTMPGLRLGINLTPRAHQVLAKLQAVSPNTMDDMFRPLIFRKEVSPDVPVEKAMISIKQLRPVPANLQVSDVATRFWKSSVIPVVDDDGKCVGAVYAEDCVEMKAILSSVMRPVPPPVQAGAPLMTAVTLLLRHQSEIAVVESPVGTLVASDATADCAQQRMIAAPPPQASAGTNGSGTAVHSAFSYPIAVQADAGKGEEGGGCATYGRKMSESKVDLSSGHLNKDTLGGNNHPSMGNPSSTTGVCLPPDHNQANETKLVGFVTRETVFDFGDRCRHLALSLVPLLSVVRTQ</sequence>
<dbReference type="PANTHER" id="PTHR47581:SF2">
    <property type="entry name" value="OS09G0431600 PROTEIN"/>
    <property type="match status" value="1"/>
</dbReference>
<dbReference type="Pfam" id="PF12854">
    <property type="entry name" value="PPR_1"/>
    <property type="match status" value="2"/>
</dbReference>
<protein>
    <recommendedName>
        <fullName evidence="4">CBS domain-containing protein</fullName>
    </recommendedName>
</protein>
<dbReference type="PROSITE" id="PS51375">
    <property type="entry name" value="PPR"/>
    <property type="match status" value="4"/>
</dbReference>
<accession>A0A388L048</accession>
<dbReference type="STRING" id="69332.A0A388L048"/>
<evidence type="ECO:0000256" key="1">
    <source>
        <dbReference type="ARBA" id="ARBA00022737"/>
    </source>
</evidence>
<dbReference type="Gramene" id="GBG75686">
    <property type="protein sequence ID" value="GBG75686"/>
    <property type="gene ID" value="CBR_g20311"/>
</dbReference>
<dbReference type="InterPro" id="IPR002885">
    <property type="entry name" value="PPR_rpt"/>
</dbReference>
<feature type="domain" description="CBS" evidence="4">
    <location>
        <begin position="535"/>
        <end position="579"/>
    </location>
</feature>
<evidence type="ECO:0000256" key="3">
    <source>
        <dbReference type="SAM" id="MobiDB-lite"/>
    </source>
</evidence>
<keyword evidence="1" id="KW-0677">Repeat</keyword>
<feature type="repeat" description="PPR" evidence="2">
    <location>
        <begin position="373"/>
        <end position="403"/>
    </location>
</feature>
<feature type="region of interest" description="Disordered" evidence="3">
    <location>
        <begin position="36"/>
        <end position="100"/>
    </location>
</feature>
<evidence type="ECO:0000259" key="4">
    <source>
        <dbReference type="Pfam" id="PF00571"/>
    </source>
</evidence>
<comment type="caution">
    <text evidence="5">The sequence shown here is derived from an EMBL/GenBank/DDBJ whole genome shotgun (WGS) entry which is preliminary data.</text>
</comment>
<proteinExistence type="predicted"/>
<dbReference type="EMBL" id="BFEA01000229">
    <property type="protein sequence ID" value="GBG75686.1"/>
    <property type="molecule type" value="Genomic_DNA"/>
</dbReference>
<dbReference type="InterPro" id="IPR044781">
    <property type="entry name" value="At5g10690-like"/>
</dbReference>
<evidence type="ECO:0000313" key="5">
    <source>
        <dbReference type="EMBL" id="GBG75686.1"/>
    </source>
</evidence>
<dbReference type="Proteomes" id="UP000265515">
    <property type="component" value="Unassembled WGS sequence"/>
</dbReference>
<keyword evidence="6" id="KW-1185">Reference proteome</keyword>
<gene>
    <name evidence="5" type="ORF">CBR_g20311</name>
</gene>